<name>A0A7J9RS23_SULOH</name>
<proteinExistence type="predicted"/>
<dbReference type="AlphaFoldDB" id="A0A7J9RS23"/>
<dbReference type="EMBL" id="JACHFY010000007">
    <property type="protein sequence ID" value="MBB5253778.1"/>
    <property type="molecule type" value="Genomic_DNA"/>
</dbReference>
<sequence length="488" mass="56155">MNIGLVVSKKAREFLTDEFLVKIYKESGIPYVAEFGDYLANDVRDNELQGLLIVSEYDMSKFVADADERLGLNPLAIEVLPLSWFSNKSENYRFALLMAYIRKLSRQELVYRLQPVKNVTISRRSLIKFKLYEYRPYPVLFDSIFAEREINTLISSCPKGILAKTIEGVGVTSPENCSYCGYCATKGYLGYLEMPTFTTDQLVYFINTINYYDEKAKAIIFTKFRDILFQEAYYPLLLPSLASVPDVFLYVTYASGLVPVLLIDNEINEIEKKRLDEIPAYFPGSKLPIYKIKIEELQNLELKNELRKSLIPEELPLRKYRRRNLYLWAIEEMRNKVKLDEEAEVPDIYFVSIDPEKCVLCGVCVRACQMMVPDLKNINDTMLLEYNIPMCIGSQRCVKNCPESAIKVERFAKIKELKKITVNKAVIAKCRYCGKPIGSVKVKNKVDSLLIGMGFSGTAQYTDVCNECKQKMLTKVWLENYLRLKGGK</sequence>
<dbReference type="InterPro" id="IPR017896">
    <property type="entry name" value="4Fe4S_Fe-S-bd"/>
</dbReference>
<dbReference type="PANTHER" id="PTHR43560">
    <property type="entry name" value="ION-TRANSLOCATING OXIDOREDUCTASE COMPLEX SUBUNIT B"/>
    <property type="match status" value="1"/>
</dbReference>
<dbReference type="SUPFAM" id="SSF54862">
    <property type="entry name" value="4Fe-4S ferredoxins"/>
    <property type="match status" value="1"/>
</dbReference>
<dbReference type="OrthoDB" id="15347at2157"/>
<feature type="domain" description="4Fe-4S ferredoxin-type" evidence="1">
    <location>
        <begin position="349"/>
        <end position="378"/>
    </location>
</feature>
<feature type="domain" description="4Fe-4S ferredoxin-type" evidence="1">
    <location>
        <begin position="382"/>
        <end position="411"/>
    </location>
</feature>
<accession>A0A7J9RS23</accession>
<gene>
    <name evidence="2" type="ORF">HNQ62_001549</name>
</gene>
<dbReference type="PROSITE" id="PS51379">
    <property type="entry name" value="4FE4S_FER_2"/>
    <property type="match status" value="2"/>
</dbReference>
<comment type="caution">
    <text evidence="2">The sequence shown here is derived from an EMBL/GenBank/DDBJ whole genome shotgun (WGS) entry which is preliminary data.</text>
</comment>
<dbReference type="InterPro" id="IPR050395">
    <property type="entry name" value="4Fe4S_Ferredoxin_RnfB"/>
</dbReference>
<dbReference type="Proteomes" id="UP000582213">
    <property type="component" value="Unassembled WGS sequence"/>
</dbReference>
<dbReference type="PANTHER" id="PTHR43560:SF1">
    <property type="entry name" value="ION-TRANSLOCATING OXIDOREDUCTASE COMPLEX SUBUNIT B"/>
    <property type="match status" value="1"/>
</dbReference>
<protein>
    <submittedName>
        <fullName evidence="2">Ferredoxin</fullName>
    </submittedName>
</protein>
<evidence type="ECO:0000313" key="2">
    <source>
        <dbReference type="EMBL" id="MBB5253778.1"/>
    </source>
</evidence>
<dbReference type="RefSeq" id="WP_184651005.1">
    <property type="nucleotide sequence ID" value="NZ_CP045484.1"/>
</dbReference>
<dbReference type="Gene3D" id="3.30.70.20">
    <property type="match status" value="1"/>
</dbReference>
<reference evidence="2 3" key="1">
    <citation type="submission" date="2020-08" db="EMBL/GenBank/DDBJ databases">
        <title>Genomic Encyclopedia of Type Strains, Phase IV (KMG-IV): sequencing the most valuable type-strain genomes for metagenomic binning, comparative biology and taxonomic classification.</title>
        <authorList>
            <person name="Goeker M."/>
        </authorList>
    </citation>
    <scope>NUCLEOTIDE SEQUENCE [LARGE SCALE GENOMIC DNA]</scope>
    <source>
        <strain evidence="2 3">DSM 12421</strain>
    </source>
</reference>
<dbReference type="GeneID" id="42801648"/>
<evidence type="ECO:0000313" key="3">
    <source>
        <dbReference type="Proteomes" id="UP000582213"/>
    </source>
</evidence>
<dbReference type="Pfam" id="PF13237">
    <property type="entry name" value="Fer4_10"/>
    <property type="match status" value="1"/>
</dbReference>
<evidence type="ECO:0000259" key="1">
    <source>
        <dbReference type="PROSITE" id="PS51379"/>
    </source>
</evidence>
<organism evidence="2 3">
    <name type="scientific">Sulfurisphaera ohwakuensis</name>
    <dbReference type="NCBI Taxonomy" id="69656"/>
    <lineage>
        <taxon>Archaea</taxon>
        <taxon>Thermoproteota</taxon>
        <taxon>Thermoprotei</taxon>
        <taxon>Sulfolobales</taxon>
        <taxon>Sulfolobaceae</taxon>
        <taxon>Sulfurisphaera</taxon>
    </lineage>
</organism>